<dbReference type="InterPro" id="IPR043128">
    <property type="entry name" value="Rev_trsase/Diguanyl_cyclase"/>
</dbReference>
<sequence>MGLIYENFTEEERNLFLASILHDIGKYWQRTRDDKTNEKVKKVYREIYREEGSYNPRHQEWGAYFCETYVKINEVTLAVRNHHRPVTKMDYIIAIADKLSAVERDNKRSDDEEDAKQLISIFSDIKLDGLGAEGAYYKKLVPLSEFTMSTPEIDMNISYSYKLLWERFIDDFVKIENFSDPIELLKFYHVLEEYTFNVPSAYYYSRPDISLWAHLKTTAAIAFCLFRELEGSSERVYERIHSKIITQSVFEDGEGDLFCLVKGDISGIQDFVYDTEMDGATKSLRGKSFYISYLMDLVAKYILINEKMPICNMIYSGGGHFYLLMPAKFIDKIDYYQGILDQILFNAHGLRLSILIDAVPVSIEDLIKNFSDKLDEVGIKINKKKEKKYLSLIFNNNFKFFEPYEDKGDICPHCGRPLISDRCDFCFSFEKLGESLIKGSYIVEQIIKPLESSIRTYDDIFKALGFKIEISKEPRDGFCYAYKKDVFKFRNCCGYIRIPSHMKEEGGKIVNFDEISDMSKGCKTWGIVRGDVDNLGRIFYEGLGENKSIARVSTLSSELSLFFGSYLESLLKDEFEYCSAIYAGGDDFLFVGPWDKLPYLAYAIRNKFSEFTGHNSAITISMSIDISPDRKFPLYKVALSCGEHLEDAKLYVRSGKQKDCLAFAGYNLGWEEFEKLSRVKSMFVSALEKGVSRAILSIIYKVDDQKKMAERNGEIFKSWWLIYHIARLGDRYKNAKDIVNEIKDALLEKGNLLYKHTYLACRWAEMETRNE</sequence>
<dbReference type="Gene3D" id="3.30.70.270">
    <property type="match status" value="1"/>
</dbReference>
<dbReference type="Proteomes" id="UP000184088">
    <property type="component" value="Unassembled WGS sequence"/>
</dbReference>
<dbReference type="GO" id="GO:0005524">
    <property type="term" value="F:ATP binding"/>
    <property type="evidence" value="ECO:0007669"/>
    <property type="project" value="UniProtKB-KW"/>
</dbReference>
<evidence type="ECO:0000256" key="4">
    <source>
        <dbReference type="ARBA" id="ARBA00022679"/>
    </source>
</evidence>
<keyword evidence="6" id="KW-0547">Nucleotide-binding</keyword>
<evidence type="ECO:0000256" key="6">
    <source>
        <dbReference type="ARBA" id="ARBA00022741"/>
    </source>
</evidence>
<evidence type="ECO:0000256" key="11">
    <source>
        <dbReference type="ARBA" id="ARBA00023118"/>
    </source>
</evidence>
<dbReference type="PANTHER" id="PTHR36528:SF1">
    <property type="entry name" value="CRISPR SYSTEM SINGLE-STRAND-SPECIFIC DEOXYRIBONUCLEASE CAS10_CSM1 (SUBTYPE III-A)"/>
    <property type="match status" value="1"/>
</dbReference>
<keyword evidence="15" id="KW-1185">Reference proteome</keyword>
<dbReference type="PROSITE" id="PS50887">
    <property type="entry name" value="GGDEF"/>
    <property type="match status" value="1"/>
</dbReference>
<evidence type="ECO:0000256" key="12">
    <source>
        <dbReference type="ARBA" id="ARBA00032922"/>
    </source>
</evidence>
<dbReference type="GO" id="GO:0051607">
    <property type="term" value="P:defense response to virus"/>
    <property type="evidence" value="ECO:0007669"/>
    <property type="project" value="UniProtKB-KW"/>
</dbReference>
<dbReference type="InterPro" id="IPR052117">
    <property type="entry name" value="Cas10/Csm1_subtype-III-A"/>
</dbReference>
<reference evidence="14 15" key="1">
    <citation type="submission" date="2016-11" db="EMBL/GenBank/DDBJ databases">
        <authorList>
            <person name="Jaros S."/>
            <person name="Januszkiewicz K."/>
            <person name="Wedrychowicz H."/>
        </authorList>
    </citation>
    <scope>NUCLEOTIDE SEQUENCE [LARGE SCALE GENOMIC DNA]</scope>
    <source>
        <strain evidence="14 15">DSM 17918</strain>
    </source>
</reference>
<keyword evidence="10" id="KW-0067">ATP-binding</keyword>
<keyword evidence="5" id="KW-0540">Nuclease</keyword>
<evidence type="ECO:0000259" key="13">
    <source>
        <dbReference type="PROSITE" id="PS50887"/>
    </source>
</evidence>
<evidence type="ECO:0000256" key="9">
    <source>
        <dbReference type="ARBA" id="ARBA00022839"/>
    </source>
</evidence>
<dbReference type="PANTHER" id="PTHR36528">
    <property type="entry name" value="CRISPR SYSTEM SINGLE-STRAND-SPECIFIC DEOXYRIBONUCLEASE CAS10/CSM1 (SUBTYPE III-A)"/>
    <property type="match status" value="1"/>
</dbReference>
<dbReference type="OrthoDB" id="9768769at2"/>
<proteinExistence type="inferred from homology"/>
<keyword evidence="7" id="KW-0255">Endonuclease</keyword>
<accession>A0A1M4SM30</accession>
<protein>
    <recommendedName>
        <fullName evidence="3">CRISPR system single-strand-specific deoxyribonuclease Cas10/Csm1 (subtype III-A)</fullName>
    </recommendedName>
    <alternativeName>
        <fullName evidence="12">Cyclic oligoadenylate synthase</fullName>
    </alternativeName>
</protein>
<dbReference type="SUPFAM" id="SSF109604">
    <property type="entry name" value="HD-domain/PDEase-like"/>
    <property type="match status" value="1"/>
</dbReference>
<dbReference type="InterPro" id="IPR006674">
    <property type="entry name" value="HD_domain"/>
</dbReference>
<comment type="cofactor">
    <cofactor evidence="1">
        <name>a divalent metal cation</name>
        <dbReference type="ChEBI" id="CHEBI:60240"/>
    </cofactor>
</comment>
<dbReference type="InterPro" id="IPR041062">
    <property type="entry name" value="Csm1_B"/>
</dbReference>
<evidence type="ECO:0000256" key="1">
    <source>
        <dbReference type="ARBA" id="ARBA00001968"/>
    </source>
</evidence>
<dbReference type="GO" id="GO:0004519">
    <property type="term" value="F:endonuclease activity"/>
    <property type="evidence" value="ECO:0007669"/>
    <property type="project" value="UniProtKB-KW"/>
</dbReference>
<evidence type="ECO:0000256" key="2">
    <source>
        <dbReference type="ARBA" id="ARBA00005700"/>
    </source>
</evidence>
<feature type="domain" description="GGDEF" evidence="13">
    <location>
        <begin position="523"/>
        <end position="664"/>
    </location>
</feature>
<evidence type="ECO:0000256" key="10">
    <source>
        <dbReference type="ARBA" id="ARBA00022840"/>
    </source>
</evidence>
<keyword evidence="8" id="KW-0378">Hydrolase</keyword>
<keyword evidence="4" id="KW-0808">Transferase</keyword>
<keyword evidence="9" id="KW-0269">Exonuclease</keyword>
<dbReference type="Pfam" id="PF22335">
    <property type="entry name" value="Cas10-Cmr2_palm2"/>
    <property type="match status" value="1"/>
</dbReference>
<dbReference type="Gene3D" id="1.10.3210.10">
    <property type="entry name" value="Hypothetical protein af1432"/>
    <property type="match status" value="1"/>
</dbReference>
<gene>
    <name evidence="14" type="ORF">SAMN02746089_00075</name>
</gene>
<name>A0A1M4SM30_9THEO</name>
<dbReference type="InterPro" id="IPR000160">
    <property type="entry name" value="GGDEF_dom"/>
</dbReference>
<evidence type="ECO:0000313" key="15">
    <source>
        <dbReference type="Proteomes" id="UP000184088"/>
    </source>
</evidence>
<evidence type="ECO:0000256" key="8">
    <source>
        <dbReference type="ARBA" id="ARBA00022801"/>
    </source>
</evidence>
<dbReference type="NCBIfam" id="TIGR02578">
    <property type="entry name" value="cas_TM1811_Csm1"/>
    <property type="match status" value="1"/>
</dbReference>
<dbReference type="STRING" id="1121256.SAMN02746089_00075"/>
<evidence type="ECO:0000313" key="14">
    <source>
        <dbReference type="EMBL" id="SHE33324.1"/>
    </source>
</evidence>
<dbReference type="Pfam" id="PF18211">
    <property type="entry name" value="Csm1_B"/>
    <property type="match status" value="1"/>
</dbReference>
<dbReference type="Pfam" id="PF01966">
    <property type="entry name" value="HD"/>
    <property type="match status" value="1"/>
</dbReference>
<dbReference type="InterPro" id="IPR013408">
    <property type="entry name" value="Cas10/Csm1"/>
</dbReference>
<evidence type="ECO:0000256" key="3">
    <source>
        <dbReference type="ARBA" id="ARBA00014333"/>
    </source>
</evidence>
<organism evidence="14 15">
    <name type="scientific">Caldanaerobius fijiensis DSM 17918</name>
    <dbReference type="NCBI Taxonomy" id="1121256"/>
    <lineage>
        <taxon>Bacteria</taxon>
        <taxon>Bacillati</taxon>
        <taxon>Bacillota</taxon>
        <taxon>Clostridia</taxon>
        <taxon>Thermoanaerobacterales</taxon>
        <taxon>Thermoanaerobacteraceae</taxon>
        <taxon>Caldanaerobius</taxon>
    </lineage>
</organism>
<evidence type="ECO:0000256" key="5">
    <source>
        <dbReference type="ARBA" id="ARBA00022722"/>
    </source>
</evidence>
<evidence type="ECO:0000256" key="7">
    <source>
        <dbReference type="ARBA" id="ARBA00022759"/>
    </source>
</evidence>
<comment type="similarity">
    <text evidence="2">Belongs to the CRISPR-associated Cas10/Csm1 family.</text>
</comment>
<dbReference type="GO" id="GO:0004527">
    <property type="term" value="F:exonuclease activity"/>
    <property type="evidence" value="ECO:0007669"/>
    <property type="project" value="UniProtKB-KW"/>
</dbReference>
<dbReference type="RefSeq" id="WP_073341110.1">
    <property type="nucleotide sequence ID" value="NZ_FQVH01000001.1"/>
</dbReference>
<keyword evidence="11" id="KW-0051">Antiviral defense</keyword>
<dbReference type="GO" id="GO:0016740">
    <property type="term" value="F:transferase activity"/>
    <property type="evidence" value="ECO:0007669"/>
    <property type="project" value="UniProtKB-KW"/>
</dbReference>
<dbReference type="AlphaFoldDB" id="A0A1M4SM30"/>
<dbReference type="EMBL" id="FQVH01000001">
    <property type="protein sequence ID" value="SHE33324.1"/>
    <property type="molecule type" value="Genomic_DNA"/>
</dbReference>
<dbReference type="InterPro" id="IPR054767">
    <property type="entry name" value="Cas10-Cmr2_palm2"/>
</dbReference>